<dbReference type="AlphaFoldDB" id="X1FH14"/>
<organism evidence="2">
    <name type="scientific">marine sediment metagenome</name>
    <dbReference type="NCBI Taxonomy" id="412755"/>
    <lineage>
        <taxon>unclassified sequences</taxon>
        <taxon>metagenomes</taxon>
        <taxon>ecological metagenomes</taxon>
    </lineage>
</organism>
<dbReference type="EMBL" id="BARU01000379">
    <property type="protein sequence ID" value="GAH20063.1"/>
    <property type="molecule type" value="Genomic_DNA"/>
</dbReference>
<reference evidence="2" key="1">
    <citation type="journal article" date="2014" name="Front. Microbiol.">
        <title>High frequency of phylogenetically diverse reductive dehalogenase-homologous genes in deep subseafloor sedimentary metagenomes.</title>
        <authorList>
            <person name="Kawai M."/>
            <person name="Futagami T."/>
            <person name="Toyoda A."/>
            <person name="Takaki Y."/>
            <person name="Nishi S."/>
            <person name="Hori S."/>
            <person name="Arai W."/>
            <person name="Tsubouchi T."/>
            <person name="Morono Y."/>
            <person name="Uchiyama I."/>
            <person name="Ito T."/>
            <person name="Fujiyama A."/>
            <person name="Inagaki F."/>
            <person name="Takami H."/>
        </authorList>
    </citation>
    <scope>NUCLEOTIDE SEQUENCE</scope>
    <source>
        <strain evidence="2">Expedition CK06-06</strain>
    </source>
</reference>
<protein>
    <submittedName>
        <fullName evidence="2">Uncharacterized protein</fullName>
    </submittedName>
</protein>
<feature type="region of interest" description="Disordered" evidence="1">
    <location>
        <begin position="180"/>
        <end position="208"/>
    </location>
</feature>
<gene>
    <name evidence="2" type="ORF">S03H2_01332</name>
</gene>
<name>X1FH14_9ZZZZ</name>
<feature type="compositionally biased region" description="Pro residues" evidence="1">
    <location>
        <begin position="188"/>
        <end position="208"/>
    </location>
</feature>
<evidence type="ECO:0000313" key="2">
    <source>
        <dbReference type="EMBL" id="GAH20063.1"/>
    </source>
</evidence>
<feature type="non-terminal residue" evidence="2">
    <location>
        <position position="1"/>
    </location>
</feature>
<sequence>IVCQVSASNQDCLVYKDLFGNWQLRLDEDKDGAGFHSSSQKQMGCGLYFPDVPIPPGSKIEIAFLIFRSSTTHTLEGCKTGIFVEENATPLPFSTLDDYQARTRSLIIQWWPFVYTPWAKDVLYASPAIKSSIQKVIDLPGWAENNPIVCFWDDHDGRSSTAAFAEREAYSYNSKPEEAPRLEITFTPPDPPAPPPPANLPTPPPPPRKGWGGLDLQYEYLDDGWKLTLHTDVPCHLWCRMTTTPPRKHSMPSMRRGLRISGDIRFCFVVYEDNEQEEPGDTLIHTWLKDNWPYCETRWFYFIGTIYSDPSPSETAIYKFHFPAPPPEPPPPMYRTFYAEENNRTISKGAVTWPPAHDAPTGTILGNYFDPYFALFAGSYFSAGRHWIYRSFLSFDTTSMPATAKILTAELSPYVFNRQGVSALFPIYATEGLQHDPVIPADYGDQLPITTPAGSSPVPGTGYQPIPLNAHGLSLIKPGEISRFCLRGHVDLLDTNPVAVYNNFIYYYSEQKGAGFQPKLAISYYPA</sequence>
<comment type="caution">
    <text evidence="2">The sequence shown here is derived from an EMBL/GenBank/DDBJ whole genome shotgun (WGS) entry which is preliminary data.</text>
</comment>
<accession>X1FH14</accession>
<proteinExistence type="predicted"/>
<evidence type="ECO:0000256" key="1">
    <source>
        <dbReference type="SAM" id="MobiDB-lite"/>
    </source>
</evidence>